<dbReference type="InterPro" id="IPR045444">
    <property type="entry name" value="DUF6503"/>
</dbReference>
<accession>A0A167HGC7</accession>
<reference evidence="1 2" key="1">
    <citation type="submission" date="2016-02" db="EMBL/GenBank/DDBJ databases">
        <title>Ulvibacter sp. LPB0005, isolated from Thais luteostoma.</title>
        <authorList>
            <person name="Shin S.-K."/>
            <person name="Yi H."/>
        </authorList>
    </citation>
    <scope>NUCLEOTIDE SEQUENCE [LARGE SCALE GENOMIC DNA]</scope>
    <source>
        <strain evidence="1 2">LPB0005</strain>
    </source>
</reference>
<proteinExistence type="predicted"/>
<evidence type="ECO:0000313" key="2">
    <source>
        <dbReference type="Proteomes" id="UP000077013"/>
    </source>
</evidence>
<dbReference type="RefSeq" id="WP_068591708.1">
    <property type="nucleotide sequence ID" value="NZ_LRXL01000037.1"/>
</dbReference>
<dbReference type="AlphaFoldDB" id="A0A167HGC7"/>
<comment type="caution">
    <text evidence="1">The sequence shown here is derived from an EMBL/GenBank/DDBJ whole genome shotgun (WGS) entry which is preliminary data.</text>
</comment>
<dbReference type="PROSITE" id="PS51257">
    <property type="entry name" value="PROKAR_LIPOPROTEIN"/>
    <property type="match status" value="1"/>
</dbReference>
<dbReference type="Proteomes" id="UP000077013">
    <property type="component" value="Unassembled WGS sequence"/>
</dbReference>
<gene>
    <name evidence="1" type="ORF">ULVI_08295</name>
</gene>
<organism evidence="1 2">
    <name type="scientific">Cochleicola gelatinilyticus</name>
    <dbReference type="NCBI Taxonomy" id="1763537"/>
    <lineage>
        <taxon>Bacteria</taxon>
        <taxon>Pseudomonadati</taxon>
        <taxon>Bacteroidota</taxon>
        <taxon>Flavobacteriia</taxon>
        <taxon>Flavobacteriales</taxon>
        <taxon>Flavobacteriaceae</taxon>
        <taxon>Cochleicola</taxon>
    </lineage>
</organism>
<dbReference type="Pfam" id="PF20113">
    <property type="entry name" value="DUF6503"/>
    <property type="match status" value="1"/>
</dbReference>
<dbReference type="STRING" id="1763537.ULVI_08295"/>
<dbReference type="EMBL" id="LRXL01000037">
    <property type="protein sequence ID" value="OAB78578.1"/>
    <property type="molecule type" value="Genomic_DNA"/>
</dbReference>
<evidence type="ECO:0000313" key="1">
    <source>
        <dbReference type="EMBL" id="OAB78578.1"/>
    </source>
</evidence>
<sequence>MKYFSIFAFAVFALTSCKNEVKTDTESEANNETVEVSETKKATYPKTVSGILTAHGGIDTWNSMNNLCFELDGNNGKEIHTISLRDRKSKIEHEKWTIGYDGNEVWLLENEPGAYEGNARFYHNLMFYFYAMPFVLADDGINYTAMEPQELDGSMYNATKISYNAGIGDAPDDEYILYSDPSTNQMVWLGYTVTYRSGEKSDQWSFIKYDKWQEVNGLNLPEKLTWYHVKDGKPTGEKKDRRFDKITMTETMLDNDVFAKPEGAVVVPR</sequence>
<evidence type="ECO:0008006" key="3">
    <source>
        <dbReference type="Google" id="ProtNLM"/>
    </source>
</evidence>
<protein>
    <recommendedName>
        <fullName evidence="3">Threonine synthase</fullName>
    </recommendedName>
</protein>
<name>A0A167HGC7_9FLAO</name>
<dbReference type="OrthoDB" id="282859at2"/>
<keyword evidence="2" id="KW-1185">Reference proteome</keyword>